<dbReference type="AlphaFoldDB" id="A0A3G9IZI7"/>
<keyword evidence="5" id="KW-0326">Glycosidase</keyword>
<dbReference type="OrthoDB" id="9771072at2"/>
<keyword evidence="4" id="KW-0520">NAD</keyword>
<feature type="domain" description="Gfo/Idh/MocA-like oxidoreductase N-terminal" evidence="6">
    <location>
        <begin position="6"/>
        <end position="123"/>
    </location>
</feature>
<comment type="cofactor">
    <cofactor evidence="1">
        <name>NAD(+)</name>
        <dbReference type="ChEBI" id="CHEBI:57540"/>
    </cofactor>
</comment>
<dbReference type="GO" id="GO:0016798">
    <property type="term" value="F:hydrolase activity, acting on glycosyl bonds"/>
    <property type="evidence" value="ECO:0007669"/>
    <property type="project" value="UniProtKB-KW"/>
</dbReference>
<dbReference type="EMBL" id="AP019308">
    <property type="protein sequence ID" value="BBH23692.1"/>
    <property type="molecule type" value="Genomic_DNA"/>
</dbReference>
<dbReference type="Gene3D" id="3.30.360.10">
    <property type="entry name" value="Dihydrodipicolinate Reductase, domain 2"/>
    <property type="match status" value="1"/>
</dbReference>
<dbReference type="SUPFAM" id="SSF51735">
    <property type="entry name" value="NAD(P)-binding Rossmann-fold domains"/>
    <property type="match status" value="1"/>
</dbReference>
<evidence type="ECO:0000256" key="4">
    <source>
        <dbReference type="ARBA" id="ARBA00023027"/>
    </source>
</evidence>
<dbReference type="PANTHER" id="PTHR43818">
    <property type="entry name" value="BCDNA.GH03377"/>
    <property type="match status" value="1"/>
</dbReference>
<dbReference type="PANTHER" id="PTHR43818:SF1">
    <property type="entry name" value="GLYCOSYL HYDROLASE FAMILY 109 PROTEIN"/>
    <property type="match status" value="1"/>
</dbReference>
<reference evidence="8 9" key="1">
    <citation type="submission" date="2018-11" db="EMBL/GenBank/DDBJ databases">
        <title>Complete genome sequence of Paenibacillus baekrokdamisoli strain KCTC 33723.</title>
        <authorList>
            <person name="Kang S.W."/>
            <person name="Lee K.C."/>
            <person name="Kim K.K."/>
            <person name="Kim J.S."/>
            <person name="Kim D.S."/>
            <person name="Ko S.H."/>
            <person name="Yang S.H."/>
            <person name="Lee J.S."/>
        </authorList>
    </citation>
    <scope>NUCLEOTIDE SEQUENCE [LARGE SCALE GENOMIC DNA]</scope>
    <source>
        <strain evidence="8 9">KCTC 33723</strain>
    </source>
</reference>
<dbReference type="Gene3D" id="3.40.50.720">
    <property type="entry name" value="NAD(P)-binding Rossmann-like Domain"/>
    <property type="match status" value="1"/>
</dbReference>
<dbReference type="KEGG" id="pbk:Back11_50370"/>
<organism evidence="8 9">
    <name type="scientific">Paenibacillus baekrokdamisoli</name>
    <dbReference type="NCBI Taxonomy" id="1712516"/>
    <lineage>
        <taxon>Bacteria</taxon>
        <taxon>Bacillati</taxon>
        <taxon>Bacillota</taxon>
        <taxon>Bacilli</taxon>
        <taxon>Bacillales</taxon>
        <taxon>Paenibacillaceae</taxon>
        <taxon>Paenibacillus</taxon>
    </lineage>
</organism>
<name>A0A3G9IZI7_9BACL</name>
<dbReference type="InterPro" id="IPR049303">
    <property type="entry name" value="Glyco_hydro_109_C"/>
</dbReference>
<dbReference type="RefSeq" id="WP_125663388.1">
    <property type="nucleotide sequence ID" value="NZ_AP019308.1"/>
</dbReference>
<gene>
    <name evidence="8" type="ORF">Back11_50370</name>
</gene>
<dbReference type="Proteomes" id="UP000275368">
    <property type="component" value="Chromosome"/>
</dbReference>
<accession>A0A3G9IZI7</accession>
<evidence type="ECO:0000256" key="5">
    <source>
        <dbReference type="ARBA" id="ARBA00023295"/>
    </source>
</evidence>
<dbReference type="Pfam" id="PF21252">
    <property type="entry name" value="Glyco_hydro_109_C"/>
    <property type="match status" value="1"/>
</dbReference>
<evidence type="ECO:0000313" key="8">
    <source>
        <dbReference type="EMBL" id="BBH23692.1"/>
    </source>
</evidence>
<comment type="similarity">
    <text evidence="2">Belongs to the Gfo/Idh/MocA family. Glycosyl hydrolase 109 subfamily.</text>
</comment>
<proteinExistence type="inferred from homology"/>
<dbReference type="GO" id="GO:0000166">
    <property type="term" value="F:nucleotide binding"/>
    <property type="evidence" value="ECO:0007669"/>
    <property type="project" value="InterPro"/>
</dbReference>
<feature type="domain" description="Glycosyl hydrolase 109 C-terminal" evidence="7">
    <location>
        <begin position="134"/>
        <end position="287"/>
    </location>
</feature>
<sequence length="401" mass="44877">MIKNAIRLAVVGGGRGAYFSNCLARLKGRMELVAVCDNQIEVLGKWKKEFPTASAYNDYERLLEDPSIDAVFLATPLFIHANQAVQALRAGKHVISEVIAAHTLEDCWELVKAVEQTGLTYMMAENYCYTRSNMMLQNMLQHDLFGELVYAECGYTHDIRDLMHDRDGNLTWRGRLVRDYNGCTYPTHSLGPVAKWLRINREGGDELESLVTVTSKSRAAASYFNEHFGSEHPGSDSSYWRGGDATVTLIRTKKGALIALKYDIQSSRPHNMNHYTLQGTQGAYLSPRYEGEEPVVWLKDKSPGRSPANHGGAAHAEWQNFSQYSDKWEHPSWQRWAEEASSSGHGGGDFFVLEEFVSAIEEGRSPDVDVYDAVTWSSVFPLSVQSVSMGGVPVSFVNFKK</sequence>
<dbReference type="InterPro" id="IPR000683">
    <property type="entry name" value="Gfo/Idh/MocA-like_OxRdtase_N"/>
</dbReference>
<evidence type="ECO:0000259" key="7">
    <source>
        <dbReference type="Pfam" id="PF21252"/>
    </source>
</evidence>
<dbReference type="InterPro" id="IPR050463">
    <property type="entry name" value="Gfo/Idh/MocA_oxidrdct_glycsds"/>
</dbReference>
<keyword evidence="3 8" id="KW-0378">Hydrolase</keyword>
<evidence type="ECO:0000256" key="2">
    <source>
        <dbReference type="ARBA" id="ARBA00009329"/>
    </source>
</evidence>
<evidence type="ECO:0000256" key="1">
    <source>
        <dbReference type="ARBA" id="ARBA00001911"/>
    </source>
</evidence>
<evidence type="ECO:0000256" key="3">
    <source>
        <dbReference type="ARBA" id="ARBA00022801"/>
    </source>
</evidence>
<evidence type="ECO:0000259" key="6">
    <source>
        <dbReference type="Pfam" id="PF01408"/>
    </source>
</evidence>
<evidence type="ECO:0000313" key="9">
    <source>
        <dbReference type="Proteomes" id="UP000275368"/>
    </source>
</evidence>
<dbReference type="InterPro" id="IPR036291">
    <property type="entry name" value="NAD(P)-bd_dom_sf"/>
</dbReference>
<protein>
    <submittedName>
        <fullName evidence="8">Glycosyl hydrolase family 109 protein 2</fullName>
    </submittedName>
</protein>
<keyword evidence="9" id="KW-1185">Reference proteome</keyword>
<dbReference type="Pfam" id="PF01408">
    <property type="entry name" value="GFO_IDH_MocA"/>
    <property type="match status" value="1"/>
</dbReference>